<dbReference type="Proteomes" id="UP001642482">
    <property type="component" value="Unassembled WGS sequence"/>
</dbReference>
<proteinExistence type="inferred from homology"/>
<evidence type="ECO:0000259" key="9">
    <source>
        <dbReference type="PROSITE" id="PS50102"/>
    </source>
</evidence>
<dbReference type="InterPro" id="IPR000504">
    <property type="entry name" value="RRM_dom"/>
</dbReference>
<evidence type="ECO:0000256" key="2">
    <source>
        <dbReference type="ARBA" id="ARBA00004604"/>
    </source>
</evidence>
<evidence type="ECO:0000256" key="1">
    <source>
        <dbReference type="ARBA" id="ARBA00002475"/>
    </source>
</evidence>
<dbReference type="PANTHER" id="PTHR23236:SF25">
    <property type="entry name" value="RNA-BINDING PROTEIN 34"/>
    <property type="match status" value="1"/>
</dbReference>
<feature type="region of interest" description="Disordered" evidence="8">
    <location>
        <begin position="483"/>
        <end position="533"/>
    </location>
</feature>
<dbReference type="Gene3D" id="3.30.70.330">
    <property type="match status" value="2"/>
</dbReference>
<keyword evidence="5 7" id="KW-0694">RNA-binding</keyword>
<dbReference type="Pfam" id="PF00076">
    <property type="entry name" value="RRM_1"/>
    <property type="match status" value="1"/>
</dbReference>
<dbReference type="InterPro" id="IPR012677">
    <property type="entry name" value="Nucleotide-bd_a/b_plait_sf"/>
</dbReference>
<comment type="subcellular location">
    <subcellularLocation>
        <location evidence="2">Nucleus</location>
        <location evidence="2">Nucleolus</location>
    </subcellularLocation>
</comment>
<accession>A0ABP0B5Y3</accession>
<feature type="compositionally biased region" description="Basic and acidic residues" evidence="8">
    <location>
        <begin position="500"/>
        <end position="511"/>
    </location>
</feature>
<evidence type="ECO:0000313" key="10">
    <source>
        <dbReference type="EMBL" id="CAK7214977.1"/>
    </source>
</evidence>
<reference evidence="10 11" key="1">
    <citation type="submission" date="2024-01" db="EMBL/GenBank/DDBJ databases">
        <authorList>
            <person name="Allen C."/>
            <person name="Tagirdzhanova G."/>
        </authorList>
    </citation>
    <scope>NUCLEOTIDE SEQUENCE [LARGE SCALE GENOMIC DNA]</scope>
</reference>
<feature type="compositionally biased region" description="Basic and acidic residues" evidence="8">
    <location>
        <begin position="133"/>
        <end position="158"/>
    </location>
</feature>
<feature type="compositionally biased region" description="Gly residues" evidence="8">
    <location>
        <begin position="490"/>
        <end position="499"/>
    </location>
</feature>
<dbReference type="SMART" id="SM00360">
    <property type="entry name" value="RRM"/>
    <property type="match status" value="1"/>
</dbReference>
<dbReference type="PROSITE" id="PS50102">
    <property type="entry name" value="RRM"/>
    <property type="match status" value="1"/>
</dbReference>
<sequence length="615" mass="66166">MAPSKSPFAAPKKAVDPTLDALFASSVGPVEARAKPKYEPLVSSKPRAAPTAAPVKPLTKEEEEAAAEDSEDDEEDEDDDDDNDEEDNDEEEDDDSSDKEESSAEEEAPAALVDLKSSTGKRKRKNRDENDDLESRYFDKLEKEIDGPAEKKTKREADGSDEEMTEAKADSGEDSEDDDKPIIHESLLNGDGGTAADGTTNDQIDEQDKAKADRTVFLSNVSITAITNKAAKKTLIAHLESIADDKSAKGKKNVKDNGDNKDEENKEDKAKEDDKTEKRSIVESLRFRSVPFASAALPKRASYITKAVMGATAQSTNAYVVYTTAAQARAAVRKLNGTVVLDRHLRADSVSHPSPVDHRRCVFVGNLGFVDDETVLSANPEADGENGGGEMTRKKRNKTPMDIDEGLWRTFGKHAGKVESVRVIRDQATRVGKGFAYVQFYDATSVEAALLLADKKFPPLLPRALRVSRCKAPYKTARALERVQLKANGKPGGEAGGPGGKRDGRDSRKNDAGNGTTGYKPKLTAEQQTSAGRASKLLGKSAATTPLAANGPDGKPIVFEGMRARVGGVNLFKKGKGKKINGGRNSGPPGKDASRKQVRQAGRAANWRAKKGGDA</sequence>
<feature type="region of interest" description="Disordered" evidence="8">
    <location>
        <begin position="246"/>
        <end position="278"/>
    </location>
</feature>
<comment type="similarity">
    <text evidence="3">Belongs to the RRM RBM34 family.</text>
</comment>
<comment type="function">
    <text evidence="1">Involved in pre-25S rRNA processing.</text>
</comment>
<evidence type="ECO:0000256" key="5">
    <source>
        <dbReference type="ARBA" id="ARBA00022884"/>
    </source>
</evidence>
<name>A0ABP0B5Y3_9PEZI</name>
<protein>
    <recommendedName>
        <fullName evidence="4">Nucleolar protein 12</fullName>
    </recommendedName>
</protein>
<keyword evidence="6" id="KW-0539">Nucleus</keyword>
<evidence type="ECO:0000256" key="4">
    <source>
        <dbReference type="ARBA" id="ARBA00015520"/>
    </source>
</evidence>
<dbReference type="InterPro" id="IPR035979">
    <property type="entry name" value="RBD_domain_sf"/>
</dbReference>
<evidence type="ECO:0000256" key="6">
    <source>
        <dbReference type="ARBA" id="ARBA00023242"/>
    </source>
</evidence>
<evidence type="ECO:0000256" key="7">
    <source>
        <dbReference type="PROSITE-ProRule" id="PRU00176"/>
    </source>
</evidence>
<feature type="compositionally biased region" description="Acidic residues" evidence="8">
    <location>
        <begin position="61"/>
        <end position="108"/>
    </location>
</feature>
<dbReference type="PANTHER" id="PTHR23236">
    <property type="entry name" value="EUKARYOTIC TRANSLATION INITIATION FACTOR 4B/4H"/>
    <property type="match status" value="1"/>
</dbReference>
<feature type="region of interest" description="Disordered" evidence="8">
    <location>
        <begin position="572"/>
        <end position="615"/>
    </location>
</feature>
<dbReference type="EMBL" id="CAWUHD010000015">
    <property type="protein sequence ID" value="CAK7214977.1"/>
    <property type="molecule type" value="Genomic_DNA"/>
</dbReference>
<evidence type="ECO:0000313" key="11">
    <source>
        <dbReference type="Proteomes" id="UP001642482"/>
    </source>
</evidence>
<evidence type="ECO:0000256" key="8">
    <source>
        <dbReference type="SAM" id="MobiDB-lite"/>
    </source>
</evidence>
<feature type="region of interest" description="Disordered" evidence="8">
    <location>
        <begin position="25"/>
        <end position="213"/>
    </location>
</feature>
<organism evidence="10 11">
    <name type="scientific">Sporothrix eucalyptigena</name>
    <dbReference type="NCBI Taxonomy" id="1812306"/>
    <lineage>
        <taxon>Eukaryota</taxon>
        <taxon>Fungi</taxon>
        <taxon>Dikarya</taxon>
        <taxon>Ascomycota</taxon>
        <taxon>Pezizomycotina</taxon>
        <taxon>Sordariomycetes</taxon>
        <taxon>Sordariomycetidae</taxon>
        <taxon>Ophiostomatales</taxon>
        <taxon>Ophiostomataceae</taxon>
        <taxon>Sporothrix</taxon>
    </lineage>
</organism>
<comment type="caution">
    <text evidence="10">The sequence shown here is derived from an EMBL/GenBank/DDBJ whole genome shotgun (WGS) entry which is preliminary data.</text>
</comment>
<keyword evidence="11" id="KW-1185">Reference proteome</keyword>
<evidence type="ECO:0000256" key="3">
    <source>
        <dbReference type="ARBA" id="ARBA00007077"/>
    </source>
</evidence>
<feature type="domain" description="RRM" evidence="9">
    <location>
        <begin position="360"/>
        <end position="472"/>
    </location>
</feature>
<gene>
    <name evidence="10" type="primary">NOP12</name>
    <name evidence="10" type="ORF">SEUCBS140593_002372</name>
</gene>
<feature type="region of interest" description="Disordered" evidence="8">
    <location>
        <begin position="378"/>
        <end position="398"/>
    </location>
</feature>
<dbReference type="SUPFAM" id="SSF54928">
    <property type="entry name" value="RNA-binding domain, RBD"/>
    <property type="match status" value="2"/>
</dbReference>